<keyword evidence="3" id="KW-1185">Reference proteome</keyword>
<dbReference type="EMBL" id="VTPC01090141">
    <property type="protein sequence ID" value="KAF2884722.1"/>
    <property type="molecule type" value="Genomic_DNA"/>
</dbReference>
<sequence>MILESKQSDIFQLKLMVKTHVTGQGRRVKRAVARTRELIGETQKAQNRWRQYFQNIMNNKLAKQQITEKNNWGNVEEEDESIPIKALVITKKERKTEEEMDQCGKKRPGKNERTELERKERQNKLKQIDFSKTDKLTNKSLNSFSAVLRGMLLANFARKSPRWDNNVCKKRRRSSIDVGCAVLDGMINEDVLYLEGPAFDVINEKKDHIVL</sequence>
<proteinExistence type="predicted"/>
<name>A0A8K0CIR6_IGNLU</name>
<comment type="caution">
    <text evidence="2">The sequence shown here is derived from an EMBL/GenBank/DDBJ whole genome shotgun (WGS) entry which is preliminary data.</text>
</comment>
<gene>
    <name evidence="2" type="ORF">ILUMI_21448</name>
</gene>
<dbReference type="AlphaFoldDB" id="A0A8K0CIR6"/>
<reference evidence="2" key="1">
    <citation type="submission" date="2019-08" db="EMBL/GenBank/DDBJ databases">
        <title>The genome of the North American firefly Photinus pyralis.</title>
        <authorList>
            <consortium name="Photinus pyralis genome working group"/>
            <person name="Fallon T.R."/>
            <person name="Sander Lower S.E."/>
            <person name="Weng J.-K."/>
        </authorList>
    </citation>
    <scope>NUCLEOTIDE SEQUENCE</scope>
    <source>
        <strain evidence="2">TRF0915ILg1</strain>
        <tissue evidence="2">Whole body</tissue>
    </source>
</reference>
<evidence type="ECO:0000313" key="2">
    <source>
        <dbReference type="EMBL" id="KAF2884722.1"/>
    </source>
</evidence>
<feature type="region of interest" description="Disordered" evidence="1">
    <location>
        <begin position="95"/>
        <end position="120"/>
    </location>
</feature>
<dbReference type="Proteomes" id="UP000801492">
    <property type="component" value="Unassembled WGS sequence"/>
</dbReference>
<feature type="compositionally biased region" description="Basic and acidic residues" evidence="1">
    <location>
        <begin position="109"/>
        <end position="120"/>
    </location>
</feature>
<evidence type="ECO:0000313" key="3">
    <source>
        <dbReference type="Proteomes" id="UP000801492"/>
    </source>
</evidence>
<organism evidence="2 3">
    <name type="scientific">Ignelater luminosus</name>
    <name type="common">Cucubano</name>
    <name type="synonym">Pyrophorus luminosus</name>
    <dbReference type="NCBI Taxonomy" id="2038154"/>
    <lineage>
        <taxon>Eukaryota</taxon>
        <taxon>Metazoa</taxon>
        <taxon>Ecdysozoa</taxon>
        <taxon>Arthropoda</taxon>
        <taxon>Hexapoda</taxon>
        <taxon>Insecta</taxon>
        <taxon>Pterygota</taxon>
        <taxon>Neoptera</taxon>
        <taxon>Endopterygota</taxon>
        <taxon>Coleoptera</taxon>
        <taxon>Polyphaga</taxon>
        <taxon>Elateriformia</taxon>
        <taxon>Elateroidea</taxon>
        <taxon>Elateridae</taxon>
        <taxon>Agrypninae</taxon>
        <taxon>Pyrophorini</taxon>
        <taxon>Ignelater</taxon>
    </lineage>
</organism>
<accession>A0A8K0CIR6</accession>
<protein>
    <submittedName>
        <fullName evidence="2">Uncharacterized protein</fullName>
    </submittedName>
</protein>
<evidence type="ECO:0000256" key="1">
    <source>
        <dbReference type="SAM" id="MobiDB-lite"/>
    </source>
</evidence>